<comment type="caution">
    <text evidence="1">The sequence shown here is derived from an EMBL/GenBank/DDBJ whole genome shotgun (WGS) entry which is preliminary data.</text>
</comment>
<evidence type="ECO:0008006" key="3">
    <source>
        <dbReference type="Google" id="ProtNLM"/>
    </source>
</evidence>
<accession>A0ABT6EB72</accession>
<gene>
    <name evidence="1" type="ORF">OXR69_012070</name>
</gene>
<organism evidence="1 2">
    <name type="scientific">Klebsiella huaxiensis</name>
    <dbReference type="NCBI Taxonomy" id="2153354"/>
    <lineage>
        <taxon>Bacteria</taxon>
        <taxon>Pseudomonadati</taxon>
        <taxon>Pseudomonadota</taxon>
        <taxon>Gammaproteobacteria</taxon>
        <taxon>Enterobacterales</taxon>
        <taxon>Enterobacteriaceae</taxon>
        <taxon>Klebsiella/Raoultella group</taxon>
        <taxon>Klebsiella</taxon>
    </lineage>
</organism>
<name>A0ABT6EB72_9ENTR</name>
<keyword evidence="2" id="KW-1185">Reference proteome</keyword>
<evidence type="ECO:0000313" key="1">
    <source>
        <dbReference type="EMBL" id="MDG1642596.1"/>
    </source>
</evidence>
<sequence>MNVNDFKNKIEPTLPEYLFEYSFFSDGDFGDLDRVEFKGHQKIGAVEFWSKGYVGIDIYDIQLDDQIFNILISPEEEPSEAIERLMKILYDIKINNN</sequence>
<dbReference type="Proteomes" id="UP001075001">
    <property type="component" value="Unassembled WGS sequence"/>
</dbReference>
<dbReference type="EMBL" id="JAPQEX020000001">
    <property type="protein sequence ID" value="MDG1642596.1"/>
    <property type="molecule type" value="Genomic_DNA"/>
</dbReference>
<evidence type="ECO:0000313" key="2">
    <source>
        <dbReference type="Proteomes" id="UP001075001"/>
    </source>
</evidence>
<dbReference type="RefSeq" id="WP_185928540.1">
    <property type="nucleotide sequence ID" value="NZ_CABGGQ010000015.1"/>
</dbReference>
<protein>
    <recommendedName>
        <fullName evidence="3">CdiI immunity protein domain-containing protein</fullName>
    </recommendedName>
</protein>
<proteinExistence type="predicted"/>
<reference evidence="1" key="1">
    <citation type="submission" date="2023-03" db="EMBL/GenBank/DDBJ databases">
        <title>identification of new KPC variant in Klebsiella huaxiensis from the Hospital Sewage Samples in China.</title>
        <authorList>
            <person name="Wu Y."/>
        </authorList>
    </citation>
    <scope>NUCLEOTIDE SEQUENCE</scope>
    <source>
        <strain evidence="1">ZR-9</strain>
    </source>
</reference>